<name>A0ABP4R968_9ACTN</name>
<keyword evidence="1" id="KW-0732">Signal</keyword>
<feature type="signal peptide" evidence="1">
    <location>
        <begin position="1"/>
        <end position="25"/>
    </location>
</feature>
<organism evidence="2 3">
    <name type="scientific">Kribbella alba</name>
    <dbReference type="NCBI Taxonomy" id="190197"/>
    <lineage>
        <taxon>Bacteria</taxon>
        <taxon>Bacillati</taxon>
        <taxon>Actinomycetota</taxon>
        <taxon>Actinomycetes</taxon>
        <taxon>Propionibacteriales</taxon>
        <taxon>Kribbellaceae</taxon>
        <taxon>Kribbella</taxon>
    </lineage>
</organism>
<evidence type="ECO:0000313" key="3">
    <source>
        <dbReference type="Proteomes" id="UP001501319"/>
    </source>
</evidence>
<feature type="chain" id="PRO_5046695710" evidence="1">
    <location>
        <begin position="26"/>
        <end position="434"/>
    </location>
</feature>
<comment type="caution">
    <text evidence="2">The sequence shown here is derived from an EMBL/GenBank/DDBJ whole genome shotgun (WGS) entry which is preliminary data.</text>
</comment>
<dbReference type="Proteomes" id="UP001501319">
    <property type="component" value="Unassembled WGS sequence"/>
</dbReference>
<sequence length="434" mass="46258">MRRPALAVLSLSLLAGALTAPQALAADPLVTLSWADSTHKAVRVSWPTDDKANIVYVIREGVGIYDVETAAPGPDTVDIPTTTFPANHRIRIDVRAKTSPTTTTTVGSSAVFDTDVRFDGFIRKLQPNTNSTLALEWIYTGQPDDAADPLDLAISHAGGPIASTPTGCGWEQLATVPGSPAATTLASRPRPYKLGIRSNEEWGSLDSSMQWEIDDQAVTTTLPAFGAFNHPVTLQGKLELIRPGACVDGKPRPTVRTPYGGTYLTLQARSSSIAPWVQVASGIYTNPSTGRFVVDVRPLGTRQYRIFAPGTGEIQVASGLTGATFHGLSAATTLTTRYQVNTAKFYDPTVAPGQPATIALAVGPANNVRTTLQRWDGKAWVSIKWVYLTKGVARYTFPAPGRGNTAYRFVVPPTTYNGLPVAGITTGSIVLVVR</sequence>
<reference evidence="3" key="1">
    <citation type="journal article" date="2019" name="Int. J. Syst. Evol. Microbiol.">
        <title>The Global Catalogue of Microorganisms (GCM) 10K type strain sequencing project: providing services to taxonomists for standard genome sequencing and annotation.</title>
        <authorList>
            <consortium name="The Broad Institute Genomics Platform"/>
            <consortium name="The Broad Institute Genome Sequencing Center for Infectious Disease"/>
            <person name="Wu L."/>
            <person name="Ma J."/>
        </authorList>
    </citation>
    <scope>NUCLEOTIDE SEQUENCE [LARGE SCALE GENOMIC DNA]</scope>
    <source>
        <strain evidence="3">JCM 14306</strain>
    </source>
</reference>
<accession>A0ABP4R968</accession>
<dbReference type="RefSeq" id="WP_344112226.1">
    <property type="nucleotide sequence ID" value="NZ_BAAANE010000005.1"/>
</dbReference>
<proteinExistence type="predicted"/>
<evidence type="ECO:0000256" key="1">
    <source>
        <dbReference type="SAM" id="SignalP"/>
    </source>
</evidence>
<keyword evidence="3" id="KW-1185">Reference proteome</keyword>
<dbReference type="EMBL" id="BAAANE010000005">
    <property type="protein sequence ID" value="GAA1639913.1"/>
    <property type="molecule type" value="Genomic_DNA"/>
</dbReference>
<protein>
    <submittedName>
        <fullName evidence="2">Uncharacterized protein</fullName>
    </submittedName>
</protein>
<evidence type="ECO:0000313" key="2">
    <source>
        <dbReference type="EMBL" id="GAA1639913.1"/>
    </source>
</evidence>
<gene>
    <name evidence="2" type="ORF">GCM10009744_31920</name>
</gene>